<accession>A0AAN6GMI4</accession>
<gene>
    <name evidence="8" type="primary">PSF1</name>
    <name evidence="8" type="ORF">OC846_005962</name>
</gene>
<dbReference type="AlphaFoldDB" id="A0AAN6GMI4"/>
<dbReference type="PANTHER" id="PTHR12914:SF2">
    <property type="entry name" value="DNA REPLICATION COMPLEX GINS PROTEIN PSF1"/>
    <property type="match status" value="1"/>
</dbReference>
<dbReference type="Pfam" id="PF05916">
    <property type="entry name" value="Sld5"/>
    <property type="match status" value="1"/>
</dbReference>
<evidence type="ECO:0000256" key="4">
    <source>
        <dbReference type="ARBA" id="ARBA00022705"/>
    </source>
</evidence>
<comment type="caution">
    <text evidence="8">The sequence shown here is derived from an EMBL/GenBank/DDBJ whole genome shotgun (WGS) entry which is preliminary data.</text>
</comment>
<keyword evidence="9" id="KW-1185">Reference proteome</keyword>
<dbReference type="InterPro" id="IPR036224">
    <property type="entry name" value="GINS_bundle-like_dom_sf"/>
</dbReference>
<comment type="subunit">
    <text evidence="6">Component of the GINS complex.</text>
</comment>
<dbReference type="GO" id="GO:0000811">
    <property type="term" value="C:GINS complex"/>
    <property type="evidence" value="ECO:0007669"/>
    <property type="project" value="UniProtKB-UniRule"/>
</dbReference>
<reference evidence="8" key="1">
    <citation type="journal article" date="2023" name="PhytoFront">
        <title>Draft Genome Resources of Seven Strains of Tilletia horrida, Causal Agent of Kernel Smut of Rice.</title>
        <authorList>
            <person name="Khanal S."/>
            <person name="Antony Babu S."/>
            <person name="Zhou X.G."/>
        </authorList>
    </citation>
    <scope>NUCLEOTIDE SEQUENCE</scope>
    <source>
        <strain evidence="8">TX6</strain>
    </source>
</reference>
<dbReference type="SUPFAM" id="SSF158573">
    <property type="entry name" value="GINS helical bundle-like"/>
    <property type="match status" value="1"/>
</dbReference>
<organism evidence="8 9">
    <name type="scientific">Tilletia horrida</name>
    <dbReference type="NCBI Taxonomy" id="155126"/>
    <lineage>
        <taxon>Eukaryota</taxon>
        <taxon>Fungi</taxon>
        <taxon>Dikarya</taxon>
        <taxon>Basidiomycota</taxon>
        <taxon>Ustilaginomycotina</taxon>
        <taxon>Exobasidiomycetes</taxon>
        <taxon>Tilletiales</taxon>
        <taxon>Tilletiaceae</taxon>
        <taxon>Tilletia</taxon>
    </lineage>
</organism>
<dbReference type="InterPro" id="IPR005339">
    <property type="entry name" value="GINS_Psf1"/>
</dbReference>
<dbReference type="PANTHER" id="PTHR12914">
    <property type="entry name" value="PARTNER OF SLD5"/>
    <property type="match status" value="1"/>
</dbReference>
<evidence type="ECO:0000259" key="7">
    <source>
        <dbReference type="Pfam" id="PF05916"/>
    </source>
</evidence>
<evidence type="ECO:0000256" key="5">
    <source>
        <dbReference type="ARBA" id="ARBA00023242"/>
    </source>
</evidence>
<keyword evidence="4 6" id="KW-0235">DNA replication</keyword>
<evidence type="ECO:0000313" key="9">
    <source>
        <dbReference type="Proteomes" id="UP001176517"/>
    </source>
</evidence>
<sequence length="281" mass="29813">MLGDQATKLITEAKLADATNTFRPYDEETVRMVLLETRQLNTQFNEVLANYGGDVTVAEQDPATAVQLLTFHLASQRNKRCLLAYHQHRTEALKGLLWDCGGAINLVLDGDAPARATNSAGESSRSGAVTATAGVRNRLSPAELTWLRSYASLVTAYKSEYLDTLDLTSSLASGATHHLGAAVLLTEDDAAGGMGGAGGSGADMLSSTGSSANSIAALAQAQSYNIGPPTDLFVTVVAQRDARNVLLDSGDVLNLQRGHTARLRRTDIEGLILRGWLTVIE</sequence>
<evidence type="ECO:0000256" key="1">
    <source>
        <dbReference type="ARBA" id="ARBA00004123"/>
    </source>
</evidence>
<name>A0AAN6GMI4_9BASI</name>
<dbReference type="Proteomes" id="UP001176517">
    <property type="component" value="Unassembled WGS sequence"/>
</dbReference>
<dbReference type="GO" id="GO:1902983">
    <property type="term" value="P:DNA strand elongation involved in mitotic DNA replication"/>
    <property type="evidence" value="ECO:0007669"/>
    <property type="project" value="TreeGrafter"/>
</dbReference>
<evidence type="ECO:0000256" key="6">
    <source>
        <dbReference type="RuleBase" id="RU368085"/>
    </source>
</evidence>
<comment type="similarity">
    <text evidence="2 6">Belongs to the GINS1/PSF1 family.</text>
</comment>
<dbReference type="EMBL" id="JAPDMZ010000268">
    <property type="protein sequence ID" value="KAK0544689.1"/>
    <property type="molecule type" value="Genomic_DNA"/>
</dbReference>
<proteinExistence type="inferred from homology"/>
<evidence type="ECO:0000256" key="2">
    <source>
        <dbReference type="ARBA" id="ARBA00006677"/>
    </source>
</evidence>
<comment type="subcellular location">
    <subcellularLocation>
        <location evidence="1 6">Nucleus</location>
    </subcellularLocation>
</comment>
<evidence type="ECO:0000313" key="8">
    <source>
        <dbReference type="EMBL" id="KAK0544689.1"/>
    </source>
</evidence>
<dbReference type="InterPro" id="IPR021151">
    <property type="entry name" value="GINS_A"/>
</dbReference>
<keyword evidence="5 6" id="KW-0539">Nucleus</keyword>
<protein>
    <recommendedName>
        <fullName evidence="3 6">DNA replication complex GINS protein PSF1</fullName>
    </recommendedName>
</protein>
<dbReference type="Gene3D" id="1.20.58.1030">
    <property type="match status" value="1"/>
</dbReference>
<feature type="domain" description="GINS subunit" evidence="7">
    <location>
        <begin position="62"/>
        <end position="161"/>
    </location>
</feature>
<comment type="function">
    <text evidence="6">Required for correct functioning of the GINS complex, a complex that plays an essential role in the initiation of DNA replication, and progression of DNA replication forks. GINS complex seems to bind preferentially to single-stranded DNA.</text>
</comment>
<evidence type="ECO:0000256" key="3">
    <source>
        <dbReference type="ARBA" id="ARBA00015143"/>
    </source>
</evidence>
<dbReference type="CDD" id="cd11710">
    <property type="entry name" value="GINS_A_psf1"/>
    <property type="match status" value="1"/>
</dbReference>